<protein>
    <recommendedName>
        <fullName evidence="6">Late endosomal/lysosomal adaptor and MAPK and MTOR activator 5</fullName>
    </recommendedName>
</protein>
<name>A0A2G5UQ10_9PELO</name>
<dbReference type="GO" id="GO:0043066">
    <property type="term" value="P:negative regulation of apoptotic process"/>
    <property type="evidence" value="ECO:0007669"/>
    <property type="project" value="InterPro"/>
</dbReference>
<proteinExistence type="inferred from homology"/>
<dbReference type="EMBL" id="PDUG01000003">
    <property type="protein sequence ID" value="PIC41533.1"/>
    <property type="molecule type" value="Genomic_DNA"/>
</dbReference>
<evidence type="ECO:0000256" key="3">
    <source>
        <dbReference type="ARBA" id="ARBA00007795"/>
    </source>
</evidence>
<keyword evidence="5" id="KW-0458">Lysosome</keyword>
<dbReference type="GO" id="GO:0071986">
    <property type="term" value="C:Ragulator complex"/>
    <property type="evidence" value="ECO:0007669"/>
    <property type="project" value="InterPro"/>
</dbReference>
<evidence type="ECO:0000256" key="5">
    <source>
        <dbReference type="ARBA" id="ARBA00023228"/>
    </source>
</evidence>
<dbReference type="GO" id="GO:0005764">
    <property type="term" value="C:lysosome"/>
    <property type="evidence" value="ECO:0007669"/>
    <property type="project" value="UniProtKB-SubCell"/>
</dbReference>
<comment type="caution">
    <text evidence="7">The sequence shown here is derived from an EMBL/GenBank/DDBJ whole genome shotgun (WGS) entry which is preliminary data.</text>
</comment>
<dbReference type="PANTHER" id="PTHR13342:SF2">
    <property type="entry name" value="RAGULATOR COMPLEX PROTEIN LAMTOR5"/>
    <property type="match status" value="1"/>
</dbReference>
<dbReference type="Pfam" id="PF16672">
    <property type="entry name" value="LAMTOR5"/>
    <property type="match status" value="1"/>
</dbReference>
<evidence type="ECO:0000256" key="1">
    <source>
        <dbReference type="ARBA" id="ARBA00004371"/>
    </source>
</evidence>
<evidence type="ECO:0000256" key="6">
    <source>
        <dbReference type="ARBA" id="ARBA00032692"/>
    </source>
</evidence>
<gene>
    <name evidence="7" type="primary">Cni-lmtr-5</name>
    <name evidence="7" type="synonym">Cnig_chr_III.g8918</name>
    <name evidence="7" type="ORF">B9Z55_008918</name>
</gene>
<reference evidence="8" key="1">
    <citation type="submission" date="2017-10" db="EMBL/GenBank/DDBJ databases">
        <title>Rapid genome shrinkage in a self-fertile nematode reveals novel sperm competition proteins.</title>
        <authorList>
            <person name="Yin D."/>
            <person name="Schwarz E.M."/>
            <person name="Thomas C.G."/>
            <person name="Felde R.L."/>
            <person name="Korf I.F."/>
            <person name="Cutter A.D."/>
            <person name="Schartner C.M."/>
            <person name="Ralston E.J."/>
            <person name="Meyer B.J."/>
            <person name="Haag E.S."/>
        </authorList>
    </citation>
    <scope>NUCLEOTIDE SEQUENCE [LARGE SCALE GENOMIC DNA]</scope>
    <source>
        <strain evidence="8">JU1422</strain>
    </source>
</reference>
<sequence length="95" mass="10020">MEAKLMNNVATAISNTGASGIAIADRNGVPMYTTGDIKPMANIGSLLIADAKNMFPNGTKNKKNHIPIVTLHSSDGSKTTVANKHGETVSIHFKK</sequence>
<dbReference type="GO" id="GO:0071230">
    <property type="term" value="P:cellular response to amino acid stimulus"/>
    <property type="evidence" value="ECO:0007669"/>
    <property type="project" value="TreeGrafter"/>
</dbReference>
<dbReference type="OrthoDB" id="5779316at2759"/>
<accession>A0A2G5UQ10</accession>
<comment type="subcellular location">
    <subcellularLocation>
        <location evidence="2">Cytoplasm</location>
    </subcellularLocation>
    <subcellularLocation>
        <location evidence="1">Lysosome</location>
    </subcellularLocation>
</comment>
<dbReference type="AlphaFoldDB" id="A0A2G5UQ10"/>
<evidence type="ECO:0000313" key="8">
    <source>
        <dbReference type="Proteomes" id="UP000230233"/>
    </source>
</evidence>
<dbReference type="Proteomes" id="UP000230233">
    <property type="component" value="Chromosome III"/>
</dbReference>
<dbReference type="GO" id="GO:0005085">
    <property type="term" value="F:guanyl-nucleotide exchange factor activity"/>
    <property type="evidence" value="ECO:0007669"/>
    <property type="project" value="TreeGrafter"/>
</dbReference>
<dbReference type="PANTHER" id="PTHR13342">
    <property type="entry name" value="RAGULATOR COMPLEX PROTEIN LAMTOR5"/>
    <property type="match status" value="1"/>
</dbReference>
<dbReference type="Gene3D" id="3.30.450.30">
    <property type="entry name" value="Dynein light chain 2a, cytoplasmic"/>
    <property type="match status" value="1"/>
</dbReference>
<dbReference type="InterPro" id="IPR024135">
    <property type="entry name" value="LAMTOR5"/>
</dbReference>
<dbReference type="FunFam" id="3.30.450.30:FF:000048">
    <property type="entry name" value="Late endosomal/lysosomal adaptor, Mapk (MAPK) and mToR (MTOR) activator homolog"/>
    <property type="match status" value="1"/>
</dbReference>
<evidence type="ECO:0000313" key="7">
    <source>
        <dbReference type="EMBL" id="PIC41533.1"/>
    </source>
</evidence>
<keyword evidence="4" id="KW-0963">Cytoplasm</keyword>
<organism evidence="7 8">
    <name type="scientific">Caenorhabditis nigoni</name>
    <dbReference type="NCBI Taxonomy" id="1611254"/>
    <lineage>
        <taxon>Eukaryota</taxon>
        <taxon>Metazoa</taxon>
        <taxon>Ecdysozoa</taxon>
        <taxon>Nematoda</taxon>
        <taxon>Chromadorea</taxon>
        <taxon>Rhabditida</taxon>
        <taxon>Rhabditina</taxon>
        <taxon>Rhabditomorpha</taxon>
        <taxon>Rhabditoidea</taxon>
        <taxon>Rhabditidae</taxon>
        <taxon>Peloderinae</taxon>
        <taxon>Caenorhabditis</taxon>
    </lineage>
</organism>
<comment type="similarity">
    <text evidence="3">Belongs to the LAMTOR5 family.</text>
</comment>
<dbReference type="GO" id="GO:1904263">
    <property type="term" value="P:positive regulation of TORC1 signaling"/>
    <property type="evidence" value="ECO:0007669"/>
    <property type="project" value="TreeGrafter"/>
</dbReference>
<keyword evidence="8" id="KW-1185">Reference proteome</keyword>
<evidence type="ECO:0000256" key="4">
    <source>
        <dbReference type="ARBA" id="ARBA00022490"/>
    </source>
</evidence>
<evidence type="ECO:0000256" key="2">
    <source>
        <dbReference type="ARBA" id="ARBA00004496"/>
    </source>
</evidence>